<dbReference type="EC" id="4.2.1.33" evidence="10"/>
<evidence type="ECO:0000313" key="13">
    <source>
        <dbReference type="Proteomes" id="UP000028073"/>
    </source>
</evidence>
<evidence type="ECO:0000256" key="6">
    <source>
        <dbReference type="ARBA" id="ARBA00022430"/>
    </source>
</evidence>
<dbReference type="eggNOG" id="COG0066">
    <property type="taxonomic scope" value="Bacteria"/>
</dbReference>
<dbReference type="GO" id="GO:0009098">
    <property type="term" value="P:L-leucine biosynthetic process"/>
    <property type="evidence" value="ECO:0007669"/>
    <property type="project" value="UniProtKB-UniRule"/>
</dbReference>
<dbReference type="InterPro" id="IPR033940">
    <property type="entry name" value="IPMI_Swivel"/>
</dbReference>
<dbReference type="STRING" id="1137799.GZ78_26530"/>
<dbReference type="CDD" id="cd01577">
    <property type="entry name" value="IPMI_Swivel"/>
    <property type="match status" value="1"/>
</dbReference>
<evidence type="ECO:0000256" key="1">
    <source>
        <dbReference type="ARBA" id="ARBA00000491"/>
    </source>
</evidence>
<dbReference type="InterPro" id="IPR004431">
    <property type="entry name" value="3-IsopropMal_deHydase_ssu"/>
</dbReference>
<dbReference type="GO" id="GO:0009316">
    <property type="term" value="C:3-isopropylmalate dehydratase complex"/>
    <property type="evidence" value="ECO:0007669"/>
    <property type="project" value="InterPro"/>
</dbReference>
<organism evidence="12 13">
    <name type="scientific">Endozoicomonas numazuensis</name>
    <dbReference type="NCBI Taxonomy" id="1137799"/>
    <lineage>
        <taxon>Bacteria</taxon>
        <taxon>Pseudomonadati</taxon>
        <taxon>Pseudomonadota</taxon>
        <taxon>Gammaproteobacteria</taxon>
        <taxon>Oceanospirillales</taxon>
        <taxon>Endozoicomonadaceae</taxon>
        <taxon>Endozoicomonas</taxon>
    </lineage>
</organism>
<evidence type="ECO:0000256" key="8">
    <source>
        <dbReference type="ARBA" id="ARBA00023239"/>
    </source>
</evidence>
<dbReference type="UniPathway" id="UPA00048">
    <property type="reaction ID" value="UER00071"/>
</dbReference>
<dbReference type="Proteomes" id="UP000028073">
    <property type="component" value="Unassembled WGS sequence"/>
</dbReference>
<dbReference type="EMBL" id="JOKH01000009">
    <property type="protein sequence ID" value="KEQ13111.1"/>
    <property type="molecule type" value="Genomic_DNA"/>
</dbReference>
<gene>
    <name evidence="10" type="primary">leuD</name>
    <name evidence="12" type="ORF">GZ78_26530</name>
</gene>
<dbReference type="GO" id="GO:0003861">
    <property type="term" value="F:3-isopropylmalate dehydratase activity"/>
    <property type="evidence" value="ECO:0007669"/>
    <property type="project" value="UniProtKB-UniRule"/>
</dbReference>
<accession>A0A081N3T8</accession>
<evidence type="ECO:0000256" key="3">
    <source>
        <dbReference type="ARBA" id="ARBA00004729"/>
    </source>
</evidence>
<dbReference type="PANTHER" id="PTHR43345:SF5">
    <property type="entry name" value="3-ISOPROPYLMALATE DEHYDRATASE SMALL SUBUNIT"/>
    <property type="match status" value="1"/>
</dbReference>
<name>A0A081N3T8_9GAMM</name>
<dbReference type="Gene3D" id="3.20.19.10">
    <property type="entry name" value="Aconitase, domain 4"/>
    <property type="match status" value="1"/>
</dbReference>
<keyword evidence="8 10" id="KW-0456">Lyase</keyword>
<evidence type="ECO:0000313" key="12">
    <source>
        <dbReference type="EMBL" id="KEQ13111.1"/>
    </source>
</evidence>
<dbReference type="NCBIfam" id="TIGR00171">
    <property type="entry name" value="leuD"/>
    <property type="match status" value="1"/>
</dbReference>
<dbReference type="NCBIfam" id="NF002458">
    <property type="entry name" value="PRK01641.1"/>
    <property type="match status" value="1"/>
</dbReference>
<comment type="subunit">
    <text evidence="5 10">Heterodimer of LeuC and LeuD.</text>
</comment>
<comment type="caution">
    <text evidence="12">The sequence shown here is derived from an EMBL/GenBank/DDBJ whole genome shotgun (WGS) entry which is preliminary data.</text>
</comment>
<dbReference type="Pfam" id="PF00694">
    <property type="entry name" value="Aconitase_C"/>
    <property type="match status" value="1"/>
</dbReference>
<proteinExistence type="inferred from homology"/>
<dbReference type="PANTHER" id="PTHR43345">
    <property type="entry name" value="3-ISOPROPYLMALATE DEHYDRATASE SMALL SUBUNIT 2-RELATED-RELATED"/>
    <property type="match status" value="1"/>
</dbReference>
<evidence type="ECO:0000256" key="10">
    <source>
        <dbReference type="HAMAP-Rule" id="MF_01031"/>
    </source>
</evidence>
<comment type="similarity">
    <text evidence="4 10">Belongs to the LeuD family. LeuD type 1 subfamily.</text>
</comment>
<dbReference type="FunFam" id="3.20.19.10:FF:000003">
    <property type="entry name" value="3-isopropylmalate dehydratase small subunit"/>
    <property type="match status" value="1"/>
</dbReference>
<dbReference type="AlphaFoldDB" id="A0A081N3T8"/>
<dbReference type="HAMAP" id="MF_01031">
    <property type="entry name" value="LeuD_type1"/>
    <property type="match status" value="1"/>
</dbReference>
<evidence type="ECO:0000256" key="4">
    <source>
        <dbReference type="ARBA" id="ARBA00009845"/>
    </source>
</evidence>
<sequence>MKAFTIHTGLAAPLDRANVDTDMIIPKQFLKSIKRSGFGPNLFDELRYLDEGQPGQDCSNRPVNPEFVLNQDRYQGASVLLARRNFGCGSSREHAPWALDDFGFRCVIAPSFADIFYNNCFKNGILPITLSEEAVDALFNEIEAQEGYQLKVDLEREKVIKPDGTELGFSIDEFRRHCLLNGLDDIGLTLQDADAIKAFEGRHQQSQPWLFGAIH</sequence>
<evidence type="ECO:0000256" key="9">
    <source>
        <dbReference type="ARBA" id="ARBA00023304"/>
    </source>
</evidence>
<keyword evidence="13" id="KW-1185">Reference proteome</keyword>
<keyword evidence="9 10" id="KW-0100">Branched-chain amino acid biosynthesis</keyword>
<keyword evidence="7 10" id="KW-0028">Amino-acid biosynthesis</keyword>
<evidence type="ECO:0000256" key="7">
    <source>
        <dbReference type="ARBA" id="ARBA00022605"/>
    </source>
</evidence>
<comment type="catalytic activity">
    <reaction evidence="1 10">
        <text>(2R,3S)-3-isopropylmalate = (2S)-2-isopropylmalate</text>
        <dbReference type="Rhea" id="RHEA:32287"/>
        <dbReference type="ChEBI" id="CHEBI:1178"/>
        <dbReference type="ChEBI" id="CHEBI:35121"/>
        <dbReference type="EC" id="4.2.1.33"/>
    </reaction>
</comment>
<dbReference type="InterPro" id="IPR000573">
    <property type="entry name" value="AconitaseA/IPMdHydase_ssu_swvl"/>
</dbReference>
<comment type="function">
    <text evidence="2 10">Catalyzes the isomerization between 2-isopropylmalate and 3-isopropylmalate, via the formation of 2-isopropylmaleate.</text>
</comment>
<dbReference type="InterPro" id="IPR015928">
    <property type="entry name" value="Aconitase/3IPM_dehydase_swvl"/>
</dbReference>
<evidence type="ECO:0000259" key="11">
    <source>
        <dbReference type="Pfam" id="PF00694"/>
    </source>
</evidence>
<dbReference type="SUPFAM" id="SSF52016">
    <property type="entry name" value="LeuD/IlvD-like"/>
    <property type="match status" value="1"/>
</dbReference>
<reference evidence="12 13" key="1">
    <citation type="submission" date="2014-06" db="EMBL/GenBank/DDBJ databases">
        <title>Whole Genome Sequences of Three Symbiotic Endozoicomonas Bacteria.</title>
        <authorList>
            <person name="Neave M.J."/>
            <person name="Apprill A."/>
            <person name="Voolstra C.R."/>
        </authorList>
    </citation>
    <scope>NUCLEOTIDE SEQUENCE [LARGE SCALE GENOMIC DNA]</scope>
    <source>
        <strain evidence="12 13">DSM 25634</strain>
    </source>
</reference>
<evidence type="ECO:0000256" key="5">
    <source>
        <dbReference type="ARBA" id="ARBA00011271"/>
    </source>
</evidence>
<protein>
    <recommendedName>
        <fullName evidence="10">3-isopropylmalate dehydratase small subunit</fullName>
        <ecNumber evidence="10">4.2.1.33</ecNumber>
    </recommendedName>
    <alternativeName>
        <fullName evidence="10">Alpha-IPM isomerase</fullName>
        <shortName evidence="10">IPMI</shortName>
    </alternativeName>
    <alternativeName>
        <fullName evidence="10">Isopropylmalate isomerase</fullName>
    </alternativeName>
</protein>
<dbReference type="InterPro" id="IPR050075">
    <property type="entry name" value="LeuD"/>
</dbReference>
<feature type="domain" description="Aconitase A/isopropylmalate dehydratase small subunit swivel" evidence="11">
    <location>
        <begin position="1"/>
        <end position="132"/>
    </location>
</feature>
<dbReference type="OrthoDB" id="9777465at2"/>
<keyword evidence="6 10" id="KW-0432">Leucine biosynthesis</keyword>
<evidence type="ECO:0000256" key="2">
    <source>
        <dbReference type="ARBA" id="ARBA00002695"/>
    </source>
</evidence>
<dbReference type="RefSeq" id="WP_034842265.1">
    <property type="nucleotide sequence ID" value="NZ_JOKH01000009.1"/>
</dbReference>
<comment type="pathway">
    <text evidence="3 10">Amino-acid biosynthesis; L-leucine biosynthesis; L-leucine from 3-methyl-2-oxobutanoate: step 2/4.</text>
</comment>